<keyword evidence="4" id="KW-1185">Reference proteome</keyword>
<reference evidence="3 4" key="1">
    <citation type="submission" date="2020-04" db="EMBL/GenBank/DDBJ databases">
        <authorList>
            <person name="Laetsch R D."/>
            <person name="Stevens L."/>
            <person name="Kumar S."/>
            <person name="Blaxter L. M."/>
        </authorList>
    </citation>
    <scope>NUCLEOTIDE SEQUENCE [LARGE SCALE GENOMIC DNA]</scope>
</reference>
<evidence type="ECO:0000256" key="1">
    <source>
        <dbReference type="SAM" id="MobiDB-lite"/>
    </source>
</evidence>
<dbReference type="Gene3D" id="1.20.1070.10">
    <property type="entry name" value="Rhodopsin 7-helix transmembrane proteins"/>
    <property type="match status" value="1"/>
</dbReference>
<proteinExistence type="predicted"/>
<protein>
    <submittedName>
        <fullName evidence="3">Uncharacterized protein</fullName>
    </submittedName>
</protein>
<name>A0A8S1EVH7_9PELO</name>
<evidence type="ECO:0000313" key="3">
    <source>
        <dbReference type="EMBL" id="CAB3405435.1"/>
    </source>
</evidence>
<keyword evidence="2" id="KW-0472">Membrane</keyword>
<feature type="region of interest" description="Disordered" evidence="1">
    <location>
        <begin position="79"/>
        <end position="98"/>
    </location>
</feature>
<comment type="caution">
    <text evidence="3">The sequence shown here is derived from an EMBL/GenBank/DDBJ whole genome shotgun (WGS) entry which is preliminary data.</text>
</comment>
<accession>A0A8S1EVH7</accession>
<dbReference type="SUPFAM" id="SSF81321">
    <property type="entry name" value="Family A G protein-coupled receptor-like"/>
    <property type="match status" value="1"/>
</dbReference>
<keyword evidence="2" id="KW-1133">Transmembrane helix</keyword>
<dbReference type="OrthoDB" id="5876466at2759"/>
<dbReference type="Proteomes" id="UP000494206">
    <property type="component" value="Unassembled WGS sequence"/>
</dbReference>
<gene>
    <name evidence="3" type="ORF">CBOVIS_LOCUS7632</name>
</gene>
<dbReference type="AlphaFoldDB" id="A0A8S1EVH7"/>
<evidence type="ECO:0000313" key="4">
    <source>
        <dbReference type="Proteomes" id="UP000494206"/>
    </source>
</evidence>
<organism evidence="3 4">
    <name type="scientific">Caenorhabditis bovis</name>
    <dbReference type="NCBI Taxonomy" id="2654633"/>
    <lineage>
        <taxon>Eukaryota</taxon>
        <taxon>Metazoa</taxon>
        <taxon>Ecdysozoa</taxon>
        <taxon>Nematoda</taxon>
        <taxon>Chromadorea</taxon>
        <taxon>Rhabditida</taxon>
        <taxon>Rhabditina</taxon>
        <taxon>Rhabditomorpha</taxon>
        <taxon>Rhabditoidea</taxon>
        <taxon>Rhabditidae</taxon>
        <taxon>Peloderinae</taxon>
        <taxon>Caenorhabditis</taxon>
    </lineage>
</organism>
<evidence type="ECO:0000256" key="2">
    <source>
        <dbReference type="SAM" id="Phobius"/>
    </source>
</evidence>
<feature type="transmembrane region" description="Helical" evidence="2">
    <location>
        <begin position="42"/>
        <end position="61"/>
    </location>
</feature>
<sequence>MQKIRNFLVVSLLSFVLVSIPNSISLFSEHFGKVADLISKPATWLSCLNSGVNILVYIALIDEVRHQFLYLIGRRAARISGEPSSSHRRSTLVITRTQ</sequence>
<keyword evidence="2" id="KW-0812">Transmembrane</keyword>
<dbReference type="EMBL" id="CADEPM010000004">
    <property type="protein sequence ID" value="CAB3405435.1"/>
    <property type="molecule type" value="Genomic_DNA"/>
</dbReference>